<dbReference type="EMBL" id="JABFTP020000103">
    <property type="protein sequence ID" value="KAL3277502.1"/>
    <property type="molecule type" value="Genomic_DNA"/>
</dbReference>
<proteinExistence type="predicted"/>
<comment type="caution">
    <text evidence="2">The sequence shown here is derived from an EMBL/GenBank/DDBJ whole genome shotgun (WGS) entry which is preliminary data.</text>
</comment>
<keyword evidence="3" id="KW-1185">Reference proteome</keyword>
<feature type="region of interest" description="Disordered" evidence="1">
    <location>
        <begin position="1"/>
        <end position="31"/>
    </location>
</feature>
<name>A0ABD2NGE9_9CUCU</name>
<accession>A0ABD2NGE9</accession>
<evidence type="ECO:0000313" key="3">
    <source>
        <dbReference type="Proteomes" id="UP001516400"/>
    </source>
</evidence>
<sequence length="105" mass="11585">MTLKSTNGVELTQKVTPQTSEAVTKNVKSRNTRKTAVTNTVIQGSGLSTMTFSGAARRAWLHISRANTNANEENVRNYLGNKFPDKEFMVEALPRRDDSNSVIQG</sequence>
<gene>
    <name evidence="2" type="ORF">HHI36_012848</name>
</gene>
<dbReference type="Proteomes" id="UP001516400">
    <property type="component" value="Unassembled WGS sequence"/>
</dbReference>
<evidence type="ECO:0000256" key="1">
    <source>
        <dbReference type="SAM" id="MobiDB-lite"/>
    </source>
</evidence>
<dbReference type="AlphaFoldDB" id="A0ABD2NGE9"/>
<reference evidence="2 3" key="1">
    <citation type="journal article" date="2021" name="BMC Biol.">
        <title>Horizontally acquired antibacterial genes associated with adaptive radiation of ladybird beetles.</title>
        <authorList>
            <person name="Li H.S."/>
            <person name="Tang X.F."/>
            <person name="Huang Y.H."/>
            <person name="Xu Z.Y."/>
            <person name="Chen M.L."/>
            <person name="Du X.Y."/>
            <person name="Qiu B.Y."/>
            <person name="Chen P.T."/>
            <person name="Zhang W."/>
            <person name="Slipinski A."/>
            <person name="Escalona H.E."/>
            <person name="Waterhouse R.M."/>
            <person name="Zwick A."/>
            <person name="Pang H."/>
        </authorList>
    </citation>
    <scope>NUCLEOTIDE SEQUENCE [LARGE SCALE GENOMIC DNA]</scope>
    <source>
        <strain evidence="2">SYSU2018</strain>
    </source>
</reference>
<evidence type="ECO:0000313" key="2">
    <source>
        <dbReference type="EMBL" id="KAL3277502.1"/>
    </source>
</evidence>
<protein>
    <submittedName>
        <fullName evidence="2">Uncharacterized protein</fullName>
    </submittedName>
</protein>
<feature type="compositionally biased region" description="Polar residues" evidence="1">
    <location>
        <begin position="1"/>
        <end position="23"/>
    </location>
</feature>
<organism evidence="2 3">
    <name type="scientific">Cryptolaemus montrouzieri</name>
    <dbReference type="NCBI Taxonomy" id="559131"/>
    <lineage>
        <taxon>Eukaryota</taxon>
        <taxon>Metazoa</taxon>
        <taxon>Ecdysozoa</taxon>
        <taxon>Arthropoda</taxon>
        <taxon>Hexapoda</taxon>
        <taxon>Insecta</taxon>
        <taxon>Pterygota</taxon>
        <taxon>Neoptera</taxon>
        <taxon>Endopterygota</taxon>
        <taxon>Coleoptera</taxon>
        <taxon>Polyphaga</taxon>
        <taxon>Cucujiformia</taxon>
        <taxon>Coccinelloidea</taxon>
        <taxon>Coccinellidae</taxon>
        <taxon>Scymninae</taxon>
        <taxon>Scymnini</taxon>
        <taxon>Cryptolaemus</taxon>
    </lineage>
</organism>